<feature type="compositionally biased region" description="Low complexity" evidence="1">
    <location>
        <begin position="59"/>
        <end position="69"/>
    </location>
</feature>
<protein>
    <submittedName>
        <fullName evidence="2">Uncharacterized protein</fullName>
    </submittedName>
</protein>
<dbReference type="Proteomes" id="UP001302126">
    <property type="component" value="Unassembled WGS sequence"/>
</dbReference>
<feature type="compositionally biased region" description="Polar residues" evidence="1">
    <location>
        <begin position="146"/>
        <end position="168"/>
    </location>
</feature>
<dbReference type="EMBL" id="MU864646">
    <property type="protein sequence ID" value="KAK4182530.1"/>
    <property type="molecule type" value="Genomic_DNA"/>
</dbReference>
<evidence type="ECO:0000256" key="1">
    <source>
        <dbReference type="SAM" id="MobiDB-lite"/>
    </source>
</evidence>
<sequence>MAPPQPHVYPSFSKFDGWRGSINGVPMQIPDLVIPPVKTVKKSDKQVAPVGPPSQQRIASASSTSTSSSKETNTRDVFRAAAATAFFAPQQRTANPATANLVTAPPAPAIRATATPAMATPTPLTLGPIAQPTAASSRPSSTAPSLKQQPAIGSSRPPSTAPSVTQQPEIAGSSSSTIRPPSRPHVVSDGQPRTKFPRVMLRLKSLQNREPPNYQPRANNPLPVAPVVPIVPIVPQPTPVMEELDLTPLYDREALKILHNATNLRKRFKTLFRAIREKTIWNKLTEEFDFEVLWEFREQVHGIYGEFQVAELNLKRTAAGEGMKTGKEWGYVKQHFKEGIRALQMYQDDGTTFNVIEERIGEILRDLGLLRKEEGKEVPGGRWRLEGWTGYGLGHS</sequence>
<reference evidence="2" key="1">
    <citation type="journal article" date="2023" name="Mol. Phylogenet. Evol.">
        <title>Genome-scale phylogeny and comparative genomics of the fungal order Sordariales.</title>
        <authorList>
            <person name="Hensen N."/>
            <person name="Bonometti L."/>
            <person name="Westerberg I."/>
            <person name="Brannstrom I.O."/>
            <person name="Guillou S."/>
            <person name="Cros-Aarteil S."/>
            <person name="Calhoun S."/>
            <person name="Haridas S."/>
            <person name="Kuo A."/>
            <person name="Mondo S."/>
            <person name="Pangilinan J."/>
            <person name="Riley R."/>
            <person name="LaButti K."/>
            <person name="Andreopoulos B."/>
            <person name="Lipzen A."/>
            <person name="Chen C."/>
            <person name="Yan M."/>
            <person name="Daum C."/>
            <person name="Ng V."/>
            <person name="Clum A."/>
            <person name="Steindorff A."/>
            <person name="Ohm R.A."/>
            <person name="Martin F."/>
            <person name="Silar P."/>
            <person name="Natvig D.O."/>
            <person name="Lalanne C."/>
            <person name="Gautier V."/>
            <person name="Ament-Velasquez S.L."/>
            <person name="Kruys A."/>
            <person name="Hutchinson M.I."/>
            <person name="Powell A.J."/>
            <person name="Barry K."/>
            <person name="Miller A.N."/>
            <person name="Grigoriev I.V."/>
            <person name="Debuchy R."/>
            <person name="Gladieux P."/>
            <person name="Hiltunen Thoren M."/>
            <person name="Johannesson H."/>
        </authorList>
    </citation>
    <scope>NUCLEOTIDE SEQUENCE</scope>
    <source>
        <strain evidence="2">PSN309</strain>
    </source>
</reference>
<reference evidence="2" key="2">
    <citation type="submission" date="2023-05" db="EMBL/GenBank/DDBJ databases">
        <authorList>
            <consortium name="Lawrence Berkeley National Laboratory"/>
            <person name="Steindorff A."/>
            <person name="Hensen N."/>
            <person name="Bonometti L."/>
            <person name="Westerberg I."/>
            <person name="Brannstrom I.O."/>
            <person name="Guillou S."/>
            <person name="Cros-Aarteil S."/>
            <person name="Calhoun S."/>
            <person name="Haridas S."/>
            <person name="Kuo A."/>
            <person name="Mondo S."/>
            <person name="Pangilinan J."/>
            <person name="Riley R."/>
            <person name="Labutti K."/>
            <person name="Andreopoulos B."/>
            <person name="Lipzen A."/>
            <person name="Chen C."/>
            <person name="Yanf M."/>
            <person name="Daum C."/>
            <person name="Ng V."/>
            <person name="Clum A."/>
            <person name="Ohm R."/>
            <person name="Martin F."/>
            <person name="Silar P."/>
            <person name="Natvig D."/>
            <person name="Lalanne C."/>
            <person name="Gautier V."/>
            <person name="Ament-Velasquez S.L."/>
            <person name="Kruys A."/>
            <person name="Hutchinson M.I."/>
            <person name="Powell A.J."/>
            <person name="Barry K."/>
            <person name="Miller A.N."/>
            <person name="Grigoriev I.V."/>
            <person name="Debuchy R."/>
            <person name="Gladieux P."/>
            <person name="Thoren M.H."/>
            <person name="Johannesson H."/>
        </authorList>
    </citation>
    <scope>NUCLEOTIDE SEQUENCE</scope>
    <source>
        <strain evidence="2">PSN309</strain>
    </source>
</reference>
<gene>
    <name evidence="2" type="ORF">QBC35DRAFT_457202</name>
</gene>
<evidence type="ECO:0000313" key="2">
    <source>
        <dbReference type="EMBL" id="KAK4182530.1"/>
    </source>
</evidence>
<comment type="caution">
    <text evidence="2">The sequence shown here is derived from an EMBL/GenBank/DDBJ whole genome shotgun (WGS) entry which is preliminary data.</text>
</comment>
<name>A0AAN7AE01_9PEZI</name>
<dbReference type="AlphaFoldDB" id="A0AAN7AE01"/>
<proteinExistence type="predicted"/>
<accession>A0AAN7AE01</accession>
<feature type="region of interest" description="Disordered" evidence="1">
    <location>
        <begin position="119"/>
        <end position="194"/>
    </location>
</feature>
<feature type="compositionally biased region" description="Low complexity" evidence="1">
    <location>
        <begin position="132"/>
        <end position="145"/>
    </location>
</feature>
<keyword evidence="3" id="KW-1185">Reference proteome</keyword>
<evidence type="ECO:0000313" key="3">
    <source>
        <dbReference type="Proteomes" id="UP001302126"/>
    </source>
</evidence>
<organism evidence="2 3">
    <name type="scientific">Podospora australis</name>
    <dbReference type="NCBI Taxonomy" id="1536484"/>
    <lineage>
        <taxon>Eukaryota</taxon>
        <taxon>Fungi</taxon>
        <taxon>Dikarya</taxon>
        <taxon>Ascomycota</taxon>
        <taxon>Pezizomycotina</taxon>
        <taxon>Sordariomycetes</taxon>
        <taxon>Sordariomycetidae</taxon>
        <taxon>Sordariales</taxon>
        <taxon>Podosporaceae</taxon>
        <taxon>Podospora</taxon>
    </lineage>
</organism>
<feature type="region of interest" description="Disordered" evidence="1">
    <location>
        <begin position="40"/>
        <end position="76"/>
    </location>
</feature>